<comment type="caution">
    <text evidence="4">The sequence shown here is derived from an EMBL/GenBank/DDBJ whole genome shotgun (WGS) entry which is preliminary data.</text>
</comment>
<evidence type="ECO:0000256" key="2">
    <source>
        <dbReference type="SAM" id="MobiDB-lite"/>
    </source>
</evidence>
<sequence>MPDPAAIRSWHRTLPHSPQAVPLARALVREALAGPDRDTAELLTAELVANAVEHTEGYRPVELYVELLASHCQVEVLDSDPAPPGDLGSPVPLEAPDPLAEGGRGLLLIRALAAACGHRPTDWGKAVWFRLAAPTKIPPQRDAPSTPPAHEPGPPPQPRQHANPAHHATPKPSPSGA</sequence>
<reference evidence="5" key="1">
    <citation type="submission" date="2023-07" db="EMBL/GenBank/DDBJ databases">
        <title>30 novel species of actinomycetes from the DSMZ collection.</title>
        <authorList>
            <person name="Nouioui I."/>
        </authorList>
    </citation>
    <scope>NUCLEOTIDE SEQUENCE [LARGE SCALE GENOMIC DNA]</scope>
    <source>
        <strain evidence="5">DSM 41979</strain>
    </source>
</reference>
<name>A0ABU2R3I2_9ACTN</name>
<keyword evidence="4" id="KW-0067">ATP-binding</keyword>
<dbReference type="CDD" id="cd16936">
    <property type="entry name" value="HATPase_RsbW-like"/>
    <property type="match status" value="1"/>
</dbReference>
<dbReference type="GO" id="GO:0005524">
    <property type="term" value="F:ATP binding"/>
    <property type="evidence" value="ECO:0007669"/>
    <property type="project" value="UniProtKB-KW"/>
</dbReference>
<evidence type="ECO:0000313" key="4">
    <source>
        <dbReference type="EMBL" id="MDT0410887.1"/>
    </source>
</evidence>
<dbReference type="Gene3D" id="3.30.565.10">
    <property type="entry name" value="Histidine kinase-like ATPase, C-terminal domain"/>
    <property type="match status" value="1"/>
</dbReference>
<evidence type="ECO:0000259" key="3">
    <source>
        <dbReference type="Pfam" id="PF13581"/>
    </source>
</evidence>
<keyword evidence="4" id="KW-0547">Nucleotide-binding</keyword>
<dbReference type="Proteomes" id="UP001183610">
    <property type="component" value="Unassembled WGS sequence"/>
</dbReference>
<evidence type="ECO:0000313" key="5">
    <source>
        <dbReference type="Proteomes" id="UP001183610"/>
    </source>
</evidence>
<organism evidence="4 5">
    <name type="scientific">Streptomyces evansiae</name>
    <dbReference type="NCBI Taxonomy" id="3075535"/>
    <lineage>
        <taxon>Bacteria</taxon>
        <taxon>Bacillati</taxon>
        <taxon>Actinomycetota</taxon>
        <taxon>Actinomycetes</taxon>
        <taxon>Kitasatosporales</taxon>
        <taxon>Streptomycetaceae</taxon>
        <taxon>Streptomyces</taxon>
    </lineage>
</organism>
<dbReference type="EMBL" id="JAVRET010000039">
    <property type="protein sequence ID" value="MDT0410887.1"/>
    <property type="molecule type" value="Genomic_DNA"/>
</dbReference>
<feature type="region of interest" description="Disordered" evidence="2">
    <location>
        <begin position="136"/>
        <end position="177"/>
    </location>
</feature>
<gene>
    <name evidence="4" type="ORF">RM698_17750</name>
</gene>
<dbReference type="InterPro" id="IPR003594">
    <property type="entry name" value="HATPase_dom"/>
</dbReference>
<protein>
    <submittedName>
        <fullName evidence="4">ATP-binding protein</fullName>
    </submittedName>
</protein>
<keyword evidence="5" id="KW-1185">Reference proteome</keyword>
<proteinExistence type="predicted"/>
<dbReference type="InterPro" id="IPR036890">
    <property type="entry name" value="HATPase_C_sf"/>
</dbReference>
<evidence type="ECO:0000256" key="1">
    <source>
        <dbReference type="ARBA" id="ARBA00022527"/>
    </source>
</evidence>
<feature type="domain" description="Histidine kinase/HSP90-like ATPase" evidence="3">
    <location>
        <begin position="17"/>
        <end position="130"/>
    </location>
</feature>
<keyword evidence="1" id="KW-0808">Transferase</keyword>
<keyword evidence="1" id="KW-0418">Kinase</keyword>
<keyword evidence="1" id="KW-0723">Serine/threonine-protein kinase</keyword>
<dbReference type="Pfam" id="PF13581">
    <property type="entry name" value="HATPase_c_2"/>
    <property type="match status" value="1"/>
</dbReference>
<dbReference type="InterPro" id="IPR050267">
    <property type="entry name" value="Anti-sigma-factor_SerPK"/>
</dbReference>
<dbReference type="PANTHER" id="PTHR35526:SF3">
    <property type="entry name" value="ANTI-SIGMA-F FACTOR RSBW"/>
    <property type="match status" value="1"/>
</dbReference>
<dbReference type="PANTHER" id="PTHR35526">
    <property type="entry name" value="ANTI-SIGMA-F FACTOR RSBW-RELATED"/>
    <property type="match status" value="1"/>
</dbReference>
<accession>A0ABU2R3I2</accession>
<feature type="compositionally biased region" description="Pro residues" evidence="2">
    <location>
        <begin position="145"/>
        <end position="158"/>
    </location>
</feature>
<dbReference type="SUPFAM" id="SSF55874">
    <property type="entry name" value="ATPase domain of HSP90 chaperone/DNA topoisomerase II/histidine kinase"/>
    <property type="match status" value="1"/>
</dbReference>